<dbReference type="SUPFAM" id="SSF52540">
    <property type="entry name" value="P-loop containing nucleoside triphosphate hydrolases"/>
    <property type="match status" value="1"/>
</dbReference>
<feature type="domain" description="NACHT" evidence="7">
    <location>
        <begin position="367"/>
        <end position="574"/>
    </location>
</feature>
<dbReference type="Pfam" id="PF05729">
    <property type="entry name" value="NACHT"/>
    <property type="match status" value="1"/>
</dbReference>
<dbReference type="PANTHER" id="PTHR45690:SF19">
    <property type="entry name" value="NACHT, LRR AND PYD DOMAINS-CONTAINING PROTEIN 3"/>
    <property type="match status" value="1"/>
</dbReference>
<dbReference type="InterPro" id="IPR050637">
    <property type="entry name" value="NLRP_innate_immun_reg"/>
</dbReference>
<dbReference type="InterPro" id="IPR032675">
    <property type="entry name" value="LRR_dom_sf"/>
</dbReference>
<feature type="compositionally biased region" description="Polar residues" evidence="6">
    <location>
        <begin position="30"/>
        <end position="58"/>
    </location>
</feature>
<dbReference type="PROSITE" id="PS50837">
    <property type="entry name" value="NACHT"/>
    <property type="match status" value="1"/>
</dbReference>
<feature type="region of interest" description="Disordered" evidence="6">
    <location>
        <begin position="26"/>
        <end position="95"/>
    </location>
</feature>
<gene>
    <name evidence="8" type="primary">Nlrc3-002</name>
</gene>
<evidence type="ECO:0000256" key="4">
    <source>
        <dbReference type="ARBA" id="ARBA00022741"/>
    </source>
</evidence>
<accession>A0A6F9DLN0</accession>
<evidence type="ECO:0000259" key="7">
    <source>
        <dbReference type="PROSITE" id="PS50837"/>
    </source>
</evidence>
<proteinExistence type="evidence at transcript level"/>
<evidence type="ECO:0000313" key="8">
    <source>
        <dbReference type="EMBL" id="CAB3264352.1"/>
    </source>
</evidence>
<dbReference type="InterPro" id="IPR007111">
    <property type="entry name" value="NACHT_NTPase"/>
</dbReference>
<protein>
    <submittedName>
        <fullName evidence="8">Protein NLRC3-like</fullName>
    </submittedName>
</protein>
<evidence type="ECO:0000256" key="3">
    <source>
        <dbReference type="ARBA" id="ARBA00022737"/>
    </source>
</evidence>
<keyword evidence="5" id="KW-0067">ATP-binding</keyword>
<dbReference type="GO" id="GO:0005524">
    <property type="term" value="F:ATP binding"/>
    <property type="evidence" value="ECO:0007669"/>
    <property type="project" value="UniProtKB-KW"/>
</dbReference>
<dbReference type="SMART" id="SM00368">
    <property type="entry name" value="LRR_RI"/>
    <property type="match status" value="3"/>
</dbReference>
<dbReference type="InterPro" id="IPR027417">
    <property type="entry name" value="P-loop_NTPase"/>
</dbReference>
<reference evidence="8" key="1">
    <citation type="submission" date="2020-04" db="EMBL/GenBank/DDBJ databases">
        <authorList>
            <person name="Neveu A P."/>
        </authorList>
    </citation>
    <scope>NUCLEOTIDE SEQUENCE</scope>
    <source>
        <tissue evidence="8">Whole embryo</tissue>
    </source>
</reference>
<comment type="subcellular location">
    <subcellularLocation>
        <location evidence="1">Cytoplasm</location>
    </subcellularLocation>
</comment>
<organism evidence="8">
    <name type="scientific">Phallusia mammillata</name>
    <dbReference type="NCBI Taxonomy" id="59560"/>
    <lineage>
        <taxon>Eukaryota</taxon>
        <taxon>Metazoa</taxon>
        <taxon>Chordata</taxon>
        <taxon>Tunicata</taxon>
        <taxon>Ascidiacea</taxon>
        <taxon>Phlebobranchia</taxon>
        <taxon>Ascidiidae</taxon>
        <taxon>Phallusia</taxon>
    </lineage>
</organism>
<dbReference type="PANTHER" id="PTHR45690">
    <property type="entry name" value="NACHT, LRR AND PYD DOMAINS-CONTAINING PROTEIN 12"/>
    <property type="match status" value="1"/>
</dbReference>
<evidence type="ECO:0000256" key="1">
    <source>
        <dbReference type="ARBA" id="ARBA00004496"/>
    </source>
</evidence>
<keyword evidence="4" id="KW-0547">Nucleotide-binding</keyword>
<dbReference type="EMBL" id="LR788490">
    <property type="protein sequence ID" value="CAB3264352.1"/>
    <property type="molecule type" value="mRNA"/>
</dbReference>
<keyword evidence="3" id="KW-0677">Repeat</keyword>
<dbReference type="AlphaFoldDB" id="A0A6F9DLN0"/>
<name>A0A6F9DLN0_9ASCI</name>
<dbReference type="Gene3D" id="3.80.10.10">
    <property type="entry name" value="Ribonuclease Inhibitor"/>
    <property type="match status" value="1"/>
</dbReference>
<evidence type="ECO:0000256" key="6">
    <source>
        <dbReference type="SAM" id="MobiDB-lite"/>
    </source>
</evidence>
<feature type="compositionally biased region" description="Polar residues" evidence="6">
    <location>
        <begin position="198"/>
        <end position="214"/>
    </location>
</feature>
<dbReference type="SUPFAM" id="SSF52047">
    <property type="entry name" value="RNI-like"/>
    <property type="match status" value="1"/>
</dbReference>
<sequence length="1081" mass="121779">MHCDALITDEQTDAKEVAFPSFAVPKATQRHQNQSFNNNRLHSAQQTPMGLQSLSETSPKWFVSSQREQQSTEERQARIEAPAPCTDDYNETDLKGVMPSTKLESVESIEEESYEILPESFDLSSSDEEVIPKQVIASPQGKSRNEATSLGFQPESFDFNSQNSEVKPKKIAESLYSSPRNCVAVHEESSLTEPKCPFSSNQNTHGGTEAQTDPKQIVIPPKHGQSMNLANMERHIPLTNSGGTNHIYLGDVVTHVHQESSKFKRLVITSKVNDLIQHLKENAEEMCADIDTSLDDTKVSRAVKLQVSTYNGETAKQLNEMGHFCHRDEFEYVFSSPKGDVALENIFSYAENASRTKGKRANKRAANRILIIGQAGIGKTVLTKMLTHLVLQGALLPGCKFIFYIRFRDIDCDENRSLLEILLSSCGCEWEHSKEADSQLWELLTRNPNVLIVLDGLDEAKGREMLQQAPKCNPLSRNKVSTQLKNLIGGNSLPEAKLVVTSRPRDGNGLHPDHKPRTVLQVIGLDENAQDDLGNDVCGEDWSDVKSFIHENPQVQGICYVPVFCVLVMKILCANLSGRGNITLSSLTKILVAALDNYATSENVKENGEDFSCLALLAFLGFRRRNYMFEEIDLQAAGIRDHGCQSFLSTWESNNRVRILQMGKKSYFSHLVWQELFTAIYLLFYASQADFEKFLRRLHKRRWEVVARCLYGLCNQEVFPIMRQNLGLKRTRLMSWKIEQLRRHAMDSLKGITNNAVNTQDKLESLIGVCTWFYELGDPRGIGASLPQKVVLHGNIYPADVASLMYCLKESFNPVVMNIRYPTQFVGKSMQMLFTEIQDSPVTLRHLTLTRNKISDETSIALANCLRSPKTVNIDRTEMSEFSIVTIMKAIEKLPQPLSEINLTENIITDDAAEAISHAIVNINIIIMRNCRLSPNGFRMICRKIKSRSGKMDEFYVRANHVTDEVAAYIAECVHLIKRLYVHECKVTVNGAKILAGAIKKLECPIDELYLHFNPFGDLGAIHIASCLHKIRYGIRLDKCGCTSSGYEEIHEAYQDAQNKPEVYLGHIDEQLNDVKLERTS</sequence>
<evidence type="ECO:0000256" key="2">
    <source>
        <dbReference type="ARBA" id="ARBA00022490"/>
    </source>
</evidence>
<dbReference type="Gene3D" id="3.40.50.300">
    <property type="entry name" value="P-loop containing nucleotide triphosphate hydrolases"/>
    <property type="match status" value="1"/>
</dbReference>
<keyword evidence="2" id="KW-0963">Cytoplasm</keyword>
<dbReference type="GO" id="GO:0005829">
    <property type="term" value="C:cytosol"/>
    <property type="evidence" value="ECO:0007669"/>
    <property type="project" value="UniProtKB-SubCell"/>
</dbReference>
<feature type="region of interest" description="Disordered" evidence="6">
    <location>
        <begin position="186"/>
        <end position="214"/>
    </location>
</feature>
<evidence type="ECO:0000256" key="5">
    <source>
        <dbReference type="ARBA" id="ARBA00022840"/>
    </source>
</evidence>